<dbReference type="AlphaFoldDB" id="A0A7T8KE31"/>
<keyword evidence="3" id="KW-1185">Reference proteome</keyword>
<sequence length="71" mass="8287">MCMYVLLLLYTILPPFYTLGSRAREKRIKEALRIQAARQTVALDNVTVDFNRWMNDQARHNDDIAKDLTTS</sequence>
<protein>
    <submittedName>
        <fullName evidence="2">Uncharacterized protein</fullName>
    </submittedName>
</protein>
<name>A0A7T8KE31_CALRO</name>
<reference evidence="3" key="1">
    <citation type="submission" date="2021-01" db="EMBL/GenBank/DDBJ databases">
        <title>Caligus Genome Assembly.</title>
        <authorList>
            <person name="Gallardo-Escarate C."/>
        </authorList>
    </citation>
    <scope>NUCLEOTIDE SEQUENCE [LARGE SCALE GENOMIC DNA]</scope>
</reference>
<gene>
    <name evidence="2" type="ORF">FKW44_006878</name>
</gene>
<feature type="signal peptide" evidence="1">
    <location>
        <begin position="1"/>
        <end position="18"/>
    </location>
</feature>
<dbReference type="Proteomes" id="UP000595437">
    <property type="component" value="Chromosome 4"/>
</dbReference>
<feature type="chain" id="PRO_5031008193" evidence="1">
    <location>
        <begin position="19"/>
        <end position="71"/>
    </location>
</feature>
<keyword evidence="1" id="KW-0732">Signal</keyword>
<dbReference type="EMBL" id="CP045893">
    <property type="protein sequence ID" value="QQP54146.1"/>
    <property type="molecule type" value="Genomic_DNA"/>
</dbReference>
<evidence type="ECO:0000313" key="2">
    <source>
        <dbReference type="EMBL" id="QQP54146.1"/>
    </source>
</evidence>
<accession>A0A7T8KE31</accession>
<evidence type="ECO:0000313" key="3">
    <source>
        <dbReference type="Proteomes" id="UP000595437"/>
    </source>
</evidence>
<proteinExistence type="predicted"/>
<organism evidence="2 3">
    <name type="scientific">Caligus rogercresseyi</name>
    <name type="common">Sea louse</name>
    <dbReference type="NCBI Taxonomy" id="217165"/>
    <lineage>
        <taxon>Eukaryota</taxon>
        <taxon>Metazoa</taxon>
        <taxon>Ecdysozoa</taxon>
        <taxon>Arthropoda</taxon>
        <taxon>Crustacea</taxon>
        <taxon>Multicrustacea</taxon>
        <taxon>Hexanauplia</taxon>
        <taxon>Copepoda</taxon>
        <taxon>Siphonostomatoida</taxon>
        <taxon>Caligidae</taxon>
        <taxon>Caligus</taxon>
    </lineage>
</organism>
<evidence type="ECO:0000256" key="1">
    <source>
        <dbReference type="SAM" id="SignalP"/>
    </source>
</evidence>